<reference evidence="1 2" key="1">
    <citation type="submission" date="2016-10" db="EMBL/GenBank/DDBJ databases">
        <authorList>
            <person name="de Groot N.N."/>
        </authorList>
    </citation>
    <scope>NUCLEOTIDE SEQUENCE [LARGE SCALE GENOMIC DNA]</scope>
    <source>
        <strain evidence="1 2">CGMCC 4.3143</strain>
    </source>
</reference>
<dbReference type="RefSeq" id="WP_093086668.1">
    <property type="nucleotide sequence ID" value="NZ_FNBE01000012.1"/>
</dbReference>
<keyword evidence="2" id="KW-1185">Reference proteome</keyword>
<name>A0A1G7UV13_PSEOR</name>
<evidence type="ECO:0000313" key="2">
    <source>
        <dbReference type="Proteomes" id="UP000198967"/>
    </source>
</evidence>
<dbReference type="Proteomes" id="UP000198967">
    <property type="component" value="Unassembled WGS sequence"/>
</dbReference>
<dbReference type="AlphaFoldDB" id="A0A1G7UV13"/>
<accession>A0A1G7UV13</accession>
<sequence length="74" mass="8291">MATGWIITLGLAALVLLGVGVGVLQAHAQRQAWRSILGESPAPRRERPPRARREECRTCRTLTVVLDEHVRRTH</sequence>
<proteinExistence type="predicted"/>
<gene>
    <name evidence="1" type="ORF">SAMN05216377_112162</name>
</gene>
<evidence type="ECO:0000313" key="1">
    <source>
        <dbReference type="EMBL" id="SDG51336.1"/>
    </source>
</evidence>
<organism evidence="1 2">
    <name type="scientific">Pseudonocardia oroxyli</name>
    <dbReference type="NCBI Taxonomy" id="366584"/>
    <lineage>
        <taxon>Bacteria</taxon>
        <taxon>Bacillati</taxon>
        <taxon>Actinomycetota</taxon>
        <taxon>Actinomycetes</taxon>
        <taxon>Pseudonocardiales</taxon>
        <taxon>Pseudonocardiaceae</taxon>
        <taxon>Pseudonocardia</taxon>
    </lineage>
</organism>
<dbReference type="EMBL" id="FNBE01000012">
    <property type="protein sequence ID" value="SDG51336.1"/>
    <property type="molecule type" value="Genomic_DNA"/>
</dbReference>
<protein>
    <submittedName>
        <fullName evidence="1">Uncharacterized protein</fullName>
    </submittedName>
</protein>